<keyword evidence="2 5" id="KW-0732">Signal</keyword>
<dbReference type="Pfam" id="PF01546">
    <property type="entry name" value="Peptidase_M20"/>
    <property type="match status" value="1"/>
</dbReference>
<proteinExistence type="inferred from homology"/>
<dbReference type="CDD" id="cd08017">
    <property type="entry name" value="M20_IAA_Hyd"/>
    <property type="match status" value="1"/>
</dbReference>
<dbReference type="SUPFAM" id="SSF55031">
    <property type="entry name" value="Bacterial exopeptidase dimerisation domain"/>
    <property type="match status" value="1"/>
</dbReference>
<comment type="cofactor">
    <cofactor evidence="4">
        <name>Mn(2+)</name>
        <dbReference type="ChEBI" id="CHEBI:29035"/>
    </cofactor>
    <text evidence="4">The Mn(2+) ion enhances activity.</text>
</comment>
<keyword evidence="4" id="KW-0464">Manganese</keyword>
<dbReference type="Gene3D" id="3.30.70.360">
    <property type="match status" value="1"/>
</dbReference>
<dbReference type="AlphaFoldDB" id="D8RZ38"/>
<dbReference type="eggNOG" id="ENOG502QQEM">
    <property type="taxonomic scope" value="Eukaryota"/>
</dbReference>
<organism evidence="8">
    <name type="scientific">Selaginella moellendorffii</name>
    <name type="common">Spikemoss</name>
    <dbReference type="NCBI Taxonomy" id="88036"/>
    <lineage>
        <taxon>Eukaryota</taxon>
        <taxon>Viridiplantae</taxon>
        <taxon>Streptophyta</taxon>
        <taxon>Embryophyta</taxon>
        <taxon>Tracheophyta</taxon>
        <taxon>Lycopodiopsida</taxon>
        <taxon>Selaginellales</taxon>
        <taxon>Selaginellaceae</taxon>
        <taxon>Selaginella</taxon>
    </lineage>
</organism>
<protein>
    <recommendedName>
        <fullName evidence="6">Peptidase M20 dimerisation domain-containing protein</fullName>
    </recommendedName>
</protein>
<dbReference type="STRING" id="88036.D8RZ38"/>
<dbReference type="Pfam" id="PF07687">
    <property type="entry name" value="M20_dimer"/>
    <property type="match status" value="1"/>
</dbReference>
<evidence type="ECO:0000313" key="8">
    <source>
        <dbReference type="Proteomes" id="UP000001514"/>
    </source>
</evidence>
<dbReference type="PANTHER" id="PTHR11014">
    <property type="entry name" value="PEPTIDASE M20 FAMILY MEMBER"/>
    <property type="match status" value="1"/>
</dbReference>
<comment type="similarity">
    <text evidence="1">Belongs to the peptidase M20 family.</text>
</comment>
<dbReference type="InterPro" id="IPR002933">
    <property type="entry name" value="Peptidase_M20"/>
</dbReference>
<dbReference type="NCBIfam" id="TIGR01891">
    <property type="entry name" value="amidohydrolases"/>
    <property type="match status" value="1"/>
</dbReference>
<dbReference type="InterPro" id="IPR036264">
    <property type="entry name" value="Bact_exopeptidase_dim_dom"/>
</dbReference>
<dbReference type="OrthoDB" id="6119954at2759"/>
<dbReference type="GO" id="GO:0009850">
    <property type="term" value="P:auxin metabolic process"/>
    <property type="evidence" value="ECO:0007669"/>
    <property type="project" value="InterPro"/>
</dbReference>
<dbReference type="EMBL" id="GL377595">
    <property type="protein sequence ID" value="EFJ22543.1"/>
    <property type="molecule type" value="Genomic_DNA"/>
</dbReference>
<feature type="binding site" evidence="4">
    <location>
        <position position="198"/>
    </location>
    <ligand>
        <name>Mn(2+)</name>
        <dbReference type="ChEBI" id="CHEBI:29035"/>
        <label>2</label>
    </ligand>
</feature>
<dbReference type="Gene3D" id="3.40.630.10">
    <property type="entry name" value="Zn peptidases"/>
    <property type="match status" value="1"/>
</dbReference>
<evidence type="ECO:0000259" key="6">
    <source>
        <dbReference type="Pfam" id="PF07687"/>
    </source>
</evidence>
<keyword evidence="3" id="KW-0378">Hydrolase</keyword>
<feature type="chain" id="PRO_5003122260" description="Peptidase M20 dimerisation domain-containing protein" evidence="5">
    <location>
        <begin position="21"/>
        <end position="432"/>
    </location>
</feature>
<feature type="domain" description="Peptidase M20 dimerisation" evidence="6">
    <location>
        <begin position="218"/>
        <end position="316"/>
    </location>
</feature>
<evidence type="ECO:0000256" key="3">
    <source>
        <dbReference type="ARBA" id="ARBA00022801"/>
    </source>
</evidence>
<dbReference type="Gramene" id="EFJ22543">
    <property type="protein sequence ID" value="EFJ22543"/>
    <property type="gene ID" value="SELMODRAFT_105028"/>
</dbReference>
<dbReference type="InParanoid" id="D8RZ38"/>
<dbReference type="MEROPS" id="M20.014"/>
<dbReference type="OMA" id="THLWATE"/>
<feature type="binding site" evidence="4">
    <location>
        <position position="138"/>
    </location>
    <ligand>
        <name>Mn(2+)</name>
        <dbReference type="ChEBI" id="CHEBI:29035"/>
        <label>2</label>
    </ligand>
</feature>
<evidence type="ECO:0000256" key="2">
    <source>
        <dbReference type="ARBA" id="ARBA00022729"/>
    </source>
</evidence>
<keyword evidence="4" id="KW-0479">Metal-binding</keyword>
<sequence>MWFHSLLSLLLLVPLRSIRAHQECPSSSAGDAAIANSTLSSIGDGEDIREWLVGIRRRIHQRPELGFQEFETSALIRAELDALGVPYEWPVAGTGVVATIGTGGPPIVALRADMDALPLQELGNSEYKSQVAGKMHACGHDAHVAMLLGAARLLSRPAAVPRGTVRLLFQPAEEGLYGALAMVEGGALGDAQAIFGIHVTSERPVGTASSRAGPLLAGAGFLTATITGRGGHAALPHKTIDPILAASMVVASLQQLVSRESNPLESEVVSVTSIQTPDSFNVIPSTVTLKGTFRGYKKEGLERLKTRIEQVITSQASVHQCSASVDISNLQPATSNDPELYHFFQGVAKDLLGEDKVTEMEPTMGAEDFAFYSDHVPTMFFFLGSGNDAEGFDNRPHSPYFDLDEDVLPIGAAMHAALATNYIEKTATVSDI</sequence>
<evidence type="ECO:0000313" key="7">
    <source>
        <dbReference type="EMBL" id="EFJ22543.1"/>
    </source>
</evidence>
<dbReference type="Proteomes" id="UP000001514">
    <property type="component" value="Unassembled WGS sequence"/>
</dbReference>
<feature type="binding site" evidence="4">
    <location>
        <position position="140"/>
    </location>
    <ligand>
        <name>Mn(2+)</name>
        <dbReference type="ChEBI" id="CHEBI:29035"/>
        <label>2</label>
    </ligand>
</feature>
<feature type="binding site" evidence="4">
    <location>
        <position position="174"/>
    </location>
    <ligand>
        <name>Mn(2+)</name>
        <dbReference type="ChEBI" id="CHEBI:29035"/>
        <label>2</label>
    </ligand>
</feature>
<feature type="binding site" evidence="4">
    <location>
        <position position="397"/>
    </location>
    <ligand>
        <name>Mn(2+)</name>
        <dbReference type="ChEBI" id="CHEBI:29035"/>
        <label>1</label>
    </ligand>
</feature>
<evidence type="ECO:0000256" key="5">
    <source>
        <dbReference type="SAM" id="SignalP"/>
    </source>
</evidence>
<evidence type="ECO:0000256" key="1">
    <source>
        <dbReference type="ARBA" id="ARBA00006153"/>
    </source>
</evidence>
<dbReference type="PIRSF" id="PIRSF005962">
    <property type="entry name" value="Pept_M20D_amidohydro"/>
    <property type="match status" value="1"/>
</dbReference>
<reference evidence="7 8" key="1">
    <citation type="journal article" date="2011" name="Science">
        <title>The Selaginella genome identifies genetic changes associated with the evolution of vascular plants.</title>
        <authorList>
            <person name="Banks J.A."/>
            <person name="Nishiyama T."/>
            <person name="Hasebe M."/>
            <person name="Bowman J.L."/>
            <person name="Gribskov M."/>
            <person name="dePamphilis C."/>
            <person name="Albert V.A."/>
            <person name="Aono N."/>
            <person name="Aoyama T."/>
            <person name="Ambrose B.A."/>
            <person name="Ashton N.W."/>
            <person name="Axtell M.J."/>
            <person name="Barker E."/>
            <person name="Barker M.S."/>
            <person name="Bennetzen J.L."/>
            <person name="Bonawitz N.D."/>
            <person name="Chapple C."/>
            <person name="Cheng C."/>
            <person name="Correa L.G."/>
            <person name="Dacre M."/>
            <person name="DeBarry J."/>
            <person name="Dreyer I."/>
            <person name="Elias M."/>
            <person name="Engstrom E.M."/>
            <person name="Estelle M."/>
            <person name="Feng L."/>
            <person name="Finet C."/>
            <person name="Floyd S.K."/>
            <person name="Frommer W.B."/>
            <person name="Fujita T."/>
            <person name="Gramzow L."/>
            <person name="Gutensohn M."/>
            <person name="Harholt J."/>
            <person name="Hattori M."/>
            <person name="Heyl A."/>
            <person name="Hirai T."/>
            <person name="Hiwatashi Y."/>
            <person name="Ishikawa M."/>
            <person name="Iwata M."/>
            <person name="Karol K.G."/>
            <person name="Koehler B."/>
            <person name="Kolukisaoglu U."/>
            <person name="Kubo M."/>
            <person name="Kurata T."/>
            <person name="Lalonde S."/>
            <person name="Li K."/>
            <person name="Li Y."/>
            <person name="Litt A."/>
            <person name="Lyons E."/>
            <person name="Manning G."/>
            <person name="Maruyama T."/>
            <person name="Michael T.P."/>
            <person name="Mikami K."/>
            <person name="Miyazaki S."/>
            <person name="Morinaga S."/>
            <person name="Murata T."/>
            <person name="Mueller-Roeber B."/>
            <person name="Nelson D.R."/>
            <person name="Obara M."/>
            <person name="Oguri Y."/>
            <person name="Olmstead R.G."/>
            <person name="Onodera N."/>
            <person name="Petersen B.L."/>
            <person name="Pils B."/>
            <person name="Prigge M."/>
            <person name="Rensing S.A."/>
            <person name="Riano-Pachon D.M."/>
            <person name="Roberts A.W."/>
            <person name="Sato Y."/>
            <person name="Scheller H.V."/>
            <person name="Schulz B."/>
            <person name="Schulz C."/>
            <person name="Shakirov E.V."/>
            <person name="Shibagaki N."/>
            <person name="Shinohara N."/>
            <person name="Shippen D.E."/>
            <person name="Soerensen I."/>
            <person name="Sotooka R."/>
            <person name="Sugimoto N."/>
            <person name="Sugita M."/>
            <person name="Sumikawa N."/>
            <person name="Tanurdzic M."/>
            <person name="Theissen G."/>
            <person name="Ulvskov P."/>
            <person name="Wakazuki S."/>
            <person name="Weng J.K."/>
            <person name="Willats W.W."/>
            <person name="Wipf D."/>
            <person name="Wolf P.G."/>
            <person name="Yang L."/>
            <person name="Zimmer A.D."/>
            <person name="Zhu Q."/>
            <person name="Mitros T."/>
            <person name="Hellsten U."/>
            <person name="Loque D."/>
            <person name="Otillar R."/>
            <person name="Salamov A."/>
            <person name="Schmutz J."/>
            <person name="Shapiro H."/>
            <person name="Lindquist E."/>
            <person name="Lucas S."/>
            <person name="Rokhsar D."/>
            <person name="Grigoriev I.V."/>
        </authorList>
    </citation>
    <scope>NUCLEOTIDE SEQUENCE [LARGE SCALE GENOMIC DNA]</scope>
</reference>
<dbReference type="HOGENOM" id="CLU_023257_0_0_1"/>
<dbReference type="InterPro" id="IPR044757">
    <property type="entry name" value="ILR1-like_Hyd"/>
</dbReference>
<dbReference type="GO" id="GO:0016787">
    <property type="term" value="F:hydrolase activity"/>
    <property type="evidence" value="ECO:0000318"/>
    <property type="project" value="GO_Central"/>
</dbReference>
<accession>D8RZ38</accession>
<dbReference type="GO" id="GO:0046872">
    <property type="term" value="F:metal ion binding"/>
    <property type="evidence" value="ECO:0007669"/>
    <property type="project" value="UniProtKB-KW"/>
</dbReference>
<dbReference type="FunFam" id="3.30.70.360:FF:000001">
    <property type="entry name" value="N-acetyldiaminopimelate deacetylase"/>
    <property type="match status" value="1"/>
</dbReference>
<evidence type="ECO:0000256" key="4">
    <source>
        <dbReference type="PIRSR" id="PIRSR005962-1"/>
    </source>
</evidence>
<dbReference type="SUPFAM" id="SSF53187">
    <property type="entry name" value="Zn-dependent exopeptidases"/>
    <property type="match status" value="1"/>
</dbReference>
<dbReference type="InterPro" id="IPR011650">
    <property type="entry name" value="Peptidase_M20_dimer"/>
</dbReference>
<gene>
    <name evidence="7" type="ORF">SELMODRAFT_105028</name>
</gene>
<name>D8RZ38_SELML</name>
<feature type="signal peptide" evidence="5">
    <location>
        <begin position="1"/>
        <end position="20"/>
    </location>
</feature>
<keyword evidence="8" id="KW-1185">Reference proteome</keyword>
<dbReference type="InterPro" id="IPR017439">
    <property type="entry name" value="Amidohydrolase"/>
</dbReference>
<dbReference type="KEGG" id="smo:SELMODRAFT_105028"/>
<dbReference type="PANTHER" id="PTHR11014:SF62">
    <property type="entry name" value="IAA-AMINO ACID HYDROLASE ILR1-LIKE 6"/>
    <property type="match status" value="1"/>
</dbReference>